<dbReference type="EMBL" id="KZ819284">
    <property type="protein sequence ID" value="PWO00764.1"/>
    <property type="molecule type" value="Genomic_DNA"/>
</dbReference>
<dbReference type="RefSeq" id="XP_025601042.1">
    <property type="nucleotide sequence ID" value="XM_025741419.1"/>
</dbReference>
<keyword evidence="2" id="KW-0472">Membrane</keyword>
<dbReference type="InterPro" id="IPR056540">
    <property type="entry name" value="TMD_POM152"/>
</dbReference>
<dbReference type="PANTHER" id="PTHR28206:SF1">
    <property type="entry name" value="NUCLEOPORIN POM152"/>
    <property type="match status" value="1"/>
</dbReference>
<keyword evidence="9" id="KW-1185">Reference proteome</keyword>
<dbReference type="InterPro" id="IPR037701">
    <property type="entry name" value="Pom152"/>
</dbReference>
<feature type="transmembrane region" description="Helical" evidence="2">
    <location>
        <begin position="53"/>
        <end position="72"/>
    </location>
</feature>
<evidence type="ECO:0000259" key="7">
    <source>
        <dbReference type="Pfam" id="PF24527"/>
    </source>
</evidence>
<proteinExistence type="predicted"/>
<dbReference type="InterPro" id="IPR056543">
    <property type="entry name" value="Ig-like_POM152_9th"/>
</dbReference>
<dbReference type="OrthoDB" id="5529162at2759"/>
<feature type="domain" description="Nucleoporin POM152 immunoglobulin-like" evidence="3">
    <location>
        <begin position="624"/>
        <end position="724"/>
    </location>
</feature>
<gene>
    <name evidence="8" type="ORF">FA09DRAFT_327491</name>
</gene>
<feature type="domain" description="Nucleoporin POM152 first Ig-like" evidence="6">
    <location>
        <begin position="177"/>
        <end position="311"/>
    </location>
</feature>
<dbReference type="InterPro" id="IPR056541">
    <property type="entry name" value="Ig-like_POM152"/>
</dbReference>
<dbReference type="InterPro" id="IPR056542">
    <property type="entry name" value="Ig-like_POM152_1st"/>
</dbReference>
<feature type="domain" description="Nucleoporin POM152 ninth Ig-like" evidence="7">
    <location>
        <begin position="1188"/>
        <end position="1257"/>
    </location>
</feature>
<dbReference type="Pfam" id="PF24519">
    <property type="entry name" value="Ig-like_Pom152_1"/>
    <property type="match status" value="1"/>
</dbReference>
<evidence type="ECO:0000259" key="6">
    <source>
        <dbReference type="Pfam" id="PF24519"/>
    </source>
</evidence>
<dbReference type="GeneID" id="37268963"/>
<evidence type="ECO:0000259" key="4">
    <source>
        <dbReference type="Pfam" id="PF24097"/>
    </source>
</evidence>
<evidence type="ECO:0000256" key="1">
    <source>
        <dbReference type="SAM" id="MobiDB-lite"/>
    </source>
</evidence>
<keyword evidence="2" id="KW-0812">Transmembrane</keyword>
<evidence type="ECO:0000259" key="5">
    <source>
        <dbReference type="Pfam" id="PF24312"/>
    </source>
</evidence>
<dbReference type="InterPro" id="IPR056544">
    <property type="entry name" value="Ig_POM152"/>
</dbReference>
<dbReference type="STRING" id="58919.A0A316ZKD1"/>
<feature type="domain" description="Nucleoporin POM152 Ig-like" evidence="5">
    <location>
        <begin position="855"/>
        <end position="941"/>
    </location>
</feature>
<accession>A0A316ZKD1</accession>
<evidence type="ECO:0000256" key="2">
    <source>
        <dbReference type="SAM" id="Phobius"/>
    </source>
</evidence>
<dbReference type="Proteomes" id="UP000245946">
    <property type="component" value="Unassembled WGS sequence"/>
</dbReference>
<evidence type="ECO:0000313" key="8">
    <source>
        <dbReference type="EMBL" id="PWO00764.1"/>
    </source>
</evidence>
<dbReference type="GO" id="GO:0070762">
    <property type="term" value="C:nuclear pore transmembrane ring"/>
    <property type="evidence" value="ECO:0007669"/>
    <property type="project" value="TreeGrafter"/>
</dbReference>
<feature type="transmembrane region" description="Helical" evidence="2">
    <location>
        <begin position="84"/>
        <end position="103"/>
    </location>
</feature>
<name>A0A316ZKD1_9BASI</name>
<feature type="region of interest" description="Disordered" evidence="1">
    <location>
        <begin position="730"/>
        <end position="753"/>
    </location>
</feature>
<protein>
    <recommendedName>
        <fullName evidence="10">Nucleoporin Pom152</fullName>
    </recommendedName>
</protein>
<dbReference type="PANTHER" id="PTHR28206">
    <property type="entry name" value="NUCLEOPORIN POM152"/>
    <property type="match status" value="1"/>
</dbReference>
<dbReference type="Pfam" id="PF24097">
    <property type="entry name" value="TMD_POM152"/>
    <property type="match status" value="1"/>
</dbReference>
<keyword evidence="2" id="KW-1133">Transmembrane helix</keyword>
<evidence type="ECO:0008006" key="10">
    <source>
        <dbReference type="Google" id="ProtNLM"/>
    </source>
</evidence>
<dbReference type="GO" id="GO:0017056">
    <property type="term" value="F:structural constituent of nuclear pore"/>
    <property type="evidence" value="ECO:0007669"/>
    <property type="project" value="InterPro"/>
</dbReference>
<dbReference type="Pfam" id="PF23664">
    <property type="entry name" value="Ig_Pom152"/>
    <property type="match status" value="1"/>
</dbReference>
<feature type="domain" description="Nucleoporin POM152 N-terminal transmembrane" evidence="4">
    <location>
        <begin position="22"/>
        <end position="100"/>
    </location>
</feature>
<dbReference type="GO" id="GO:0006606">
    <property type="term" value="P:protein import into nucleus"/>
    <property type="evidence" value="ECO:0007669"/>
    <property type="project" value="TreeGrafter"/>
</dbReference>
<dbReference type="Pfam" id="PF24527">
    <property type="entry name" value="Ig-like_Pom152_9"/>
    <property type="match status" value="1"/>
</dbReference>
<dbReference type="Pfam" id="PF24312">
    <property type="entry name" value="Ig-like_POM152"/>
    <property type="match status" value="2"/>
</dbReference>
<evidence type="ECO:0000259" key="3">
    <source>
        <dbReference type="Pfam" id="PF23664"/>
    </source>
</evidence>
<evidence type="ECO:0000313" key="9">
    <source>
        <dbReference type="Proteomes" id="UP000245946"/>
    </source>
</evidence>
<reference evidence="8 9" key="1">
    <citation type="journal article" date="2018" name="Mol. Biol. Evol.">
        <title>Broad Genomic Sampling Reveals a Smut Pathogenic Ancestry of the Fungal Clade Ustilaginomycotina.</title>
        <authorList>
            <person name="Kijpornyongpan T."/>
            <person name="Mondo S.J."/>
            <person name="Barry K."/>
            <person name="Sandor L."/>
            <person name="Lee J."/>
            <person name="Lipzen A."/>
            <person name="Pangilinan J."/>
            <person name="LaButti K."/>
            <person name="Hainaut M."/>
            <person name="Henrissat B."/>
            <person name="Grigoriev I.V."/>
            <person name="Spatafora J.W."/>
            <person name="Aime M.C."/>
        </authorList>
    </citation>
    <scope>NUCLEOTIDE SEQUENCE [LARGE SCALE GENOMIC DNA]</scope>
    <source>
        <strain evidence="8 9">MCA 4186</strain>
    </source>
</reference>
<organism evidence="8 9">
    <name type="scientific">Tilletiopsis washingtonensis</name>
    <dbReference type="NCBI Taxonomy" id="58919"/>
    <lineage>
        <taxon>Eukaryota</taxon>
        <taxon>Fungi</taxon>
        <taxon>Dikarya</taxon>
        <taxon>Basidiomycota</taxon>
        <taxon>Ustilaginomycotina</taxon>
        <taxon>Exobasidiomycetes</taxon>
        <taxon>Entylomatales</taxon>
        <taxon>Entylomatales incertae sedis</taxon>
        <taxon>Tilletiopsis</taxon>
    </lineage>
</organism>
<sequence>MSAPVPVRPPPSPALIPLTRLDAPTQRLYAASALVALQALKVYLLVAQPTAPLVTSLLLSLGFLFALARLRIPRLDYARTRWQLLFLLFAASDWLLCGGWRSLPSLLASAPVIGPLGAQVGNIGGALNPWAGELTLGGPRVQVRKLVAPHERILGQYTIHILPYSTATLTHDRSRPACHCISPRAPRVSIPVLFNNTEPALLQYSVTSFSGDDVQLFNVSIPRSALTRIGEAQQPQEGRKELDLVLDDVPSALVRSAEAPGQPAKRLNLPAAGGKQHLFQLPVDHVGRVRLERVLDAKNHDARLDRGEVIVVECPSSTFIPRSRSAMASEAVASKRAGALIRSADSKARKAETEHLCPDEQAELHVRVHGLAPLELAYARVWTPSTGTASDERRVVRGSGAKSASPLKGGVPEVQRIARINSPHATSPLDSSSAGVPTAERLSAALSRASKIGDHSWAEARDIDIPLTLETRRAGTYSYELQSVVDACGNQVDAAALAQAVKGQPAPVPKHEVVVHARARIAFLGCSSEQPKKLLRGQANGEMTLRADGEGATDDGWSALVRFEPTWVGSEKPVTRAAQNISMGTGGVAKVPIEGPGEYIIEAVQGAYCAGEVSTPRVCRVIDVPQPRANITFHAIQDQCAGPVGARALAVLSGTPPFKLEYSEQRKGQPEYARERVVQGTRDEIELRPNSDGDITYRFKRLSDANYKQLALDGPEFTQSVHPLATARFAGSTSAPSRVPGQPHRRPGGVAGRQPARTIVLRSCDGNRAAVDVEFSGVGPFALTYATRVADDAAPEQKVLEGLTGKSHTLDLDLPERLSTQGGLMTLSLVSIRDSRGCERPLAEADVVIEVRRTKPSAGFDVPSGQPRGQINVLEGQDARLPVRLTGEGPWQVEVQRQGDDGPPITETLRSADAHILARKAGRYTLLSVKDSTCPGSVVPGQDEFDVTLISRPSARFDDSAGHLAANSSLLRAAVCVGRPDSVDVRLRGHSPLSLSYALSLDGRSSQSTISSAQGEATLPLSTTSAGWHTYELVNIGDQLYAPAHLPRGAAASSHAVLHQMVYPAPVASFVETRSAASLCVGDSLSSAKIGPSVPTVSLVGTPPFAVDFSVGEATESVSRRRVFHRKDVQSHSLVVELSPEELTLDRVGRWTVRVERVVDGNGCETAFGAPDAKAPEWDAMVVETAGIVAVGTRSDFCVGEEVAFALQGTAPWTVEYTFAGKHARTKATTPTFSRLADRAGDLSIRSVAHERNRCVRNVEGEPGMLKRVHALPRISIRQGNHYIQDLPEGNQAEIAFHLEGEPPFSFTYSRTEPTDRHSRPRVLETHTIAGINEHEWSLTTSQEGTWTVSWLQDKWCTVSVATDATGTTTQRKLLGQ</sequence>
<feature type="domain" description="Nucleoporin POM152 Ig-like" evidence="5">
    <location>
        <begin position="1283"/>
        <end position="1365"/>
    </location>
</feature>
<dbReference type="GO" id="GO:0006999">
    <property type="term" value="P:nuclear pore organization"/>
    <property type="evidence" value="ECO:0007669"/>
    <property type="project" value="TreeGrafter"/>
</dbReference>